<keyword evidence="5" id="KW-0444">Lipid biosynthesis</keyword>
<evidence type="ECO:0000256" key="1">
    <source>
        <dbReference type="ARBA" id="ARBA00002056"/>
    </source>
</evidence>
<accession>A0A9X1NRV8</accession>
<dbReference type="SUPFAM" id="SSF53756">
    <property type="entry name" value="UDP-Glycosyltransferase/glycogen phosphorylase"/>
    <property type="match status" value="1"/>
</dbReference>
<gene>
    <name evidence="12" type="primary">lpxB</name>
    <name evidence="12" type="ORF">LRX75_12670</name>
</gene>
<evidence type="ECO:0000256" key="8">
    <source>
        <dbReference type="ARBA" id="ARBA00022679"/>
    </source>
</evidence>
<comment type="function">
    <text evidence="1">Condensation of UDP-2,3-diacylglucosamine and 2,3-diacylglucosamine-1-phosphate to form lipid A disaccharide, a precursor of lipid A, a phosphorylated glycolipid that anchors the lipopolysaccharide to the outer membrane of the cell.</text>
</comment>
<evidence type="ECO:0000256" key="10">
    <source>
        <dbReference type="ARBA" id="ARBA00048975"/>
    </source>
</evidence>
<evidence type="ECO:0000256" key="2">
    <source>
        <dbReference type="ARBA" id="ARBA00007868"/>
    </source>
</evidence>
<evidence type="ECO:0000256" key="11">
    <source>
        <dbReference type="NCBIfam" id="TIGR00215"/>
    </source>
</evidence>
<dbReference type="GO" id="GO:0005543">
    <property type="term" value="F:phospholipid binding"/>
    <property type="evidence" value="ECO:0007669"/>
    <property type="project" value="TreeGrafter"/>
</dbReference>
<dbReference type="GO" id="GO:0009245">
    <property type="term" value="P:lipid A biosynthetic process"/>
    <property type="evidence" value="ECO:0007669"/>
    <property type="project" value="UniProtKB-UniRule"/>
</dbReference>
<dbReference type="Proteomes" id="UP001139089">
    <property type="component" value="Unassembled WGS sequence"/>
</dbReference>
<proteinExistence type="inferred from homology"/>
<keyword evidence="6" id="KW-0441">Lipid A biosynthesis</keyword>
<evidence type="ECO:0000256" key="7">
    <source>
        <dbReference type="ARBA" id="ARBA00022676"/>
    </source>
</evidence>
<sequence length="408" mass="44836">MRRENGQGPIKVAVIAGEVSGDLLGADLIRALKDRVGSVSLVGVGGEELEAQGLVSLFDYSELSIMGLSQVLARLPKLLLRIRQTARAIVAAKPDVLVIIDSPDFTHRVARLVRASLPDLPIVDYVCPSVWAWKPERALRMRPYVDHVLAVLPFEPEAMETLGGPPTTYVGHRLASDTDVLAVRAAQWSRGEARSKALEARGVKVEGEDAPRTCLILPGSRGSEITRLLPVFREAVEILARRSPAFRFVLPTVPRQAENVRALVRDWPVAVEVVVGTPAKWQAFAEADVAMAASGTVILELGLCSIPVVSTYKADWLIRMMHKRIRIWTANLPNLIADYVIVPEYFNESIRPGALARWMERLSHDTPERRAMIGGFDTMWDIMRTDVPPGERAAEIVLATMAAKAARG</sequence>
<comment type="catalytic activity">
    <reaction evidence="10">
        <text>a lipid X + a UDP-2-N,3-O-bis[(3R)-3-hydroxyacyl]-alpha-D-glucosamine = a lipid A disaccharide + UDP + H(+)</text>
        <dbReference type="Rhea" id="RHEA:67828"/>
        <dbReference type="ChEBI" id="CHEBI:15378"/>
        <dbReference type="ChEBI" id="CHEBI:58223"/>
        <dbReference type="ChEBI" id="CHEBI:137748"/>
        <dbReference type="ChEBI" id="CHEBI:176338"/>
        <dbReference type="ChEBI" id="CHEBI:176343"/>
        <dbReference type="EC" id="2.4.1.182"/>
    </reaction>
</comment>
<dbReference type="RefSeq" id="WP_231814869.1">
    <property type="nucleotide sequence ID" value="NZ_JAJOZR010000007.1"/>
</dbReference>
<evidence type="ECO:0000256" key="4">
    <source>
        <dbReference type="ARBA" id="ARBA00020902"/>
    </source>
</evidence>
<dbReference type="GO" id="GO:0008915">
    <property type="term" value="F:lipid-A-disaccharide synthase activity"/>
    <property type="evidence" value="ECO:0007669"/>
    <property type="project" value="UniProtKB-UniRule"/>
</dbReference>
<dbReference type="EC" id="2.4.1.182" evidence="3 11"/>
<evidence type="ECO:0000313" key="13">
    <source>
        <dbReference type="Proteomes" id="UP001139089"/>
    </source>
</evidence>
<dbReference type="NCBIfam" id="TIGR00215">
    <property type="entry name" value="lpxB"/>
    <property type="match status" value="1"/>
</dbReference>
<evidence type="ECO:0000313" key="12">
    <source>
        <dbReference type="EMBL" id="MCD7109890.1"/>
    </source>
</evidence>
<evidence type="ECO:0000256" key="9">
    <source>
        <dbReference type="ARBA" id="ARBA00023098"/>
    </source>
</evidence>
<keyword evidence="9" id="KW-0443">Lipid metabolism</keyword>
<name>A0A9X1NRV8_9HYPH</name>
<dbReference type="AlphaFoldDB" id="A0A9X1NRV8"/>
<dbReference type="GO" id="GO:0016020">
    <property type="term" value="C:membrane"/>
    <property type="evidence" value="ECO:0007669"/>
    <property type="project" value="GOC"/>
</dbReference>
<dbReference type="Pfam" id="PF02684">
    <property type="entry name" value="LpxB"/>
    <property type="match status" value="1"/>
</dbReference>
<comment type="caution">
    <text evidence="12">The sequence shown here is derived from an EMBL/GenBank/DDBJ whole genome shotgun (WGS) entry which is preliminary data.</text>
</comment>
<keyword evidence="8 12" id="KW-0808">Transferase</keyword>
<comment type="similarity">
    <text evidence="2">Belongs to the LpxB family.</text>
</comment>
<evidence type="ECO:0000256" key="3">
    <source>
        <dbReference type="ARBA" id="ARBA00012687"/>
    </source>
</evidence>
<evidence type="ECO:0000256" key="5">
    <source>
        <dbReference type="ARBA" id="ARBA00022516"/>
    </source>
</evidence>
<organism evidence="12 13">
    <name type="scientific">Rhizobium quercicola</name>
    <dbReference type="NCBI Taxonomy" id="2901226"/>
    <lineage>
        <taxon>Bacteria</taxon>
        <taxon>Pseudomonadati</taxon>
        <taxon>Pseudomonadota</taxon>
        <taxon>Alphaproteobacteria</taxon>
        <taxon>Hyphomicrobiales</taxon>
        <taxon>Rhizobiaceae</taxon>
        <taxon>Rhizobium/Agrobacterium group</taxon>
        <taxon>Rhizobium</taxon>
    </lineage>
</organism>
<dbReference type="EMBL" id="JAJOZR010000007">
    <property type="protein sequence ID" value="MCD7109890.1"/>
    <property type="molecule type" value="Genomic_DNA"/>
</dbReference>
<reference evidence="12" key="1">
    <citation type="submission" date="2021-12" db="EMBL/GenBank/DDBJ databases">
        <authorList>
            <person name="Li Y."/>
        </authorList>
    </citation>
    <scope>NUCLEOTIDE SEQUENCE</scope>
    <source>
        <strain evidence="12">DKSPLA3</strain>
    </source>
</reference>
<dbReference type="PANTHER" id="PTHR30372">
    <property type="entry name" value="LIPID-A-DISACCHARIDE SYNTHASE"/>
    <property type="match status" value="1"/>
</dbReference>
<dbReference type="InterPro" id="IPR003835">
    <property type="entry name" value="Glyco_trans_19"/>
</dbReference>
<keyword evidence="13" id="KW-1185">Reference proteome</keyword>
<evidence type="ECO:0000256" key="6">
    <source>
        <dbReference type="ARBA" id="ARBA00022556"/>
    </source>
</evidence>
<keyword evidence="7 12" id="KW-0328">Glycosyltransferase</keyword>
<protein>
    <recommendedName>
        <fullName evidence="4 11">Lipid-A-disaccharide synthase</fullName>
        <ecNumber evidence="3 11">2.4.1.182</ecNumber>
    </recommendedName>
</protein>
<dbReference type="PANTHER" id="PTHR30372:SF4">
    <property type="entry name" value="LIPID-A-DISACCHARIDE SYNTHASE, MITOCHONDRIAL-RELATED"/>
    <property type="match status" value="1"/>
</dbReference>